<reference evidence="1 2" key="1">
    <citation type="submission" date="2022-01" db="EMBL/GenBank/DDBJ databases">
        <authorList>
            <person name="Xiong W."/>
            <person name="Schranz E."/>
        </authorList>
    </citation>
    <scope>NUCLEOTIDE SEQUENCE [LARGE SCALE GENOMIC DNA]</scope>
</reference>
<name>A0AAU9PHV8_9ASTR</name>
<accession>A0AAU9PHV8</accession>
<gene>
    <name evidence="1" type="ORF">LVIROSA_LOCUS35237</name>
</gene>
<dbReference type="Gene3D" id="3.80.10.10">
    <property type="entry name" value="Ribonuclease Inhibitor"/>
    <property type="match status" value="1"/>
</dbReference>
<evidence type="ECO:0000313" key="1">
    <source>
        <dbReference type="EMBL" id="CAH1449776.1"/>
    </source>
</evidence>
<dbReference type="EMBL" id="CAKMRJ010005634">
    <property type="protein sequence ID" value="CAH1449776.1"/>
    <property type="molecule type" value="Genomic_DNA"/>
</dbReference>
<dbReference type="InterPro" id="IPR032675">
    <property type="entry name" value="LRR_dom_sf"/>
</dbReference>
<dbReference type="SUPFAM" id="SSF52047">
    <property type="entry name" value="RNI-like"/>
    <property type="match status" value="1"/>
</dbReference>
<dbReference type="Proteomes" id="UP001157418">
    <property type="component" value="Unassembled WGS sequence"/>
</dbReference>
<evidence type="ECO:0008006" key="3">
    <source>
        <dbReference type="Google" id="ProtNLM"/>
    </source>
</evidence>
<sequence>MDKGKGLEAVQRSFQNIDLTFNSRNPNKLAKSYNPLLLSSWSPLEKRKPPALVSLCLGFIGKHLEDIIEDLDLVASFPPDIKMTITAIARRRKLLNDDVIVALAESSWEILDLSDSEVSDIGLLKVIGICSQLKAMDIRRCSKITPFGVSELVKNCPCLEILRWGGCPRSEHTARNSLSILKPTLNDVEGDSWEELDTTEIIHGAQSLRWLVWPTIDKDSLEILATECPPLDEFIVEDIDPKTWAVSGSKLIRTAPPILSSIELPIAEKFRLAFVERDARLAPKRAKNARQRQRRAEREWVTTSTSVKSIVLAGQLSKNLRS</sequence>
<keyword evidence="2" id="KW-1185">Reference proteome</keyword>
<comment type="caution">
    <text evidence="1">The sequence shown here is derived from an EMBL/GenBank/DDBJ whole genome shotgun (WGS) entry which is preliminary data.</text>
</comment>
<dbReference type="SMART" id="SM00367">
    <property type="entry name" value="LRR_CC"/>
    <property type="match status" value="1"/>
</dbReference>
<organism evidence="1 2">
    <name type="scientific">Lactuca virosa</name>
    <dbReference type="NCBI Taxonomy" id="75947"/>
    <lineage>
        <taxon>Eukaryota</taxon>
        <taxon>Viridiplantae</taxon>
        <taxon>Streptophyta</taxon>
        <taxon>Embryophyta</taxon>
        <taxon>Tracheophyta</taxon>
        <taxon>Spermatophyta</taxon>
        <taxon>Magnoliopsida</taxon>
        <taxon>eudicotyledons</taxon>
        <taxon>Gunneridae</taxon>
        <taxon>Pentapetalae</taxon>
        <taxon>asterids</taxon>
        <taxon>campanulids</taxon>
        <taxon>Asterales</taxon>
        <taxon>Asteraceae</taxon>
        <taxon>Cichorioideae</taxon>
        <taxon>Cichorieae</taxon>
        <taxon>Lactucinae</taxon>
        <taxon>Lactuca</taxon>
    </lineage>
</organism>
<dbReference type="AlphaFoldDB" id="A0AAU9PHV8"/>
<protein>
    <recommendedName>
        <fullName evidence="3">RNI-like superfamily protein</fullName>
    </recommendedName>
</protein>
<dbReference type="InterPro" id="IPR006553">
    <property type="entry name" value="Leu-rich_rpt_Cys-con_subtyp"/>
</dbReference>
<evidence type="ECO:0000313" key="2">
    <source>
        <dbReference type="Proteomes" id="UP001157418"/>
    </source>
</evidence>
<proteinExistence type="predicted"/>